<dbReference type="Proteomes" id="UP001595846">
    <property type="component" value="Unassembled WGS sequence"/>
</dbReference>
<dbReference type="RefSeq" id="WP_256530745.1">
    <property type="nucleotide sequence ID" value="NZ_CP101824.1"/>
</dbReference>
<proteinExistence type="predicted"/>
<gene>
    <name evidence="1" type="ORF">ACFOUR_06690</name>
</gene>
<dbReference type="EMBL" id="JBHSAQ010000002">
    <property type="protein sequence ID" value="MFC3958059.1"/>
    <property type="molecule type" value="Genomic_DNA"/>
</dbReference>
<organism evidence="1 2">
    <name type="scientific">Halovivax cerinus</name>
    <dbReference type="NCBI Taxonomy" id="1487865"/>
    <lineage>
        <taxon>Archaea</taxon>
        <taxon>Methanobacteriati</taxon>
        <taxon>Methanobacteriota</taxon>
        <taxon>Stenosarchaea group</taxon>
        <taxon>Halobacteria</taxon>
        <taxon>Halobacteriales</taxon>
        <taxon>Natrialbaceae</taxon>
        <taxon>Halovivax</taxon>
    </lineage>
</organism>
<name>A0ABD5NLV0_9EURY</name>
<dbReference type="GeneID" id="73903442"/>
<keyword evidence="2" id="KW-1185">Reference proteome</keyword>
<comment type="caution">
    <text evidence="1">The sequence shown here is derived from an EMBL/GenBank/DDBJ whole genome shotgun (WGS) entry which is preliminary data.</text>
</comment>
<reference evidence="1 2" key="1">
    <citation type="journal article" date="2019" name="Int. J. Syst. Evol. Microbiol.">
        <title>The Global Catalogue of Microorganisms (GCM) 10K type strain sequencing project: providing services to taxonomists for standard genome sequencing and annotation.</title>
        <authorList>
            <consortium name="The Broad Institute Genomics Platform"/>
            <consortium name="The Broad Institute Genome Sequencing Center for Infectious Disease"/>
            <person name="Wu L."/>
            <person name="Ma J."/>
        </authorList>
    </citation>
    <scope>NUCLEOTIDE SEQUENCE [LARGE SCALE GENOMIC DNA]</scope>
    <source>
        <strain evidence="1 2">IBRC-M 10256</strain>
    </source>
</reference>
<evidence type="ECO:0000313" key="1">
    <source>
        <dbReference type="EMBL" id="MFC3958059.1"/>
    </source>
</evidence>
<sequence length="92" mass="9911">MARRLQLGDWDPLVEELRRFGATGDVTADDDSIHLSFGTGSVALERSGHVSTGMALHTFEYDGDVNIVVDHEAGSLTIDSGSVTYTFRRPGG</sequence>
<evidence type="ECO:0008006" key="3">
    <source>
        <dbReference type="Google" id="ProtNLM"/>
    </source>
</evidence>
<accession>A0ABD5NLV0</accession>
<dbReference type="AlphaFoldDB" id="A0ABD5NLV0"/>
<protein>
    <recommendedName>
        <fullName evidence="3">Halobacterial output domain-containing protein</fullName>
    </recommendedName>
</protein>
<evidence type="ECO:0000313" key="2">
    <source>
        <dbReference type="Proteomes" id="UP001595846"/>
    </source>
</evidence>